<proteinExistence type="predicted"/>
<dbReference type="InterPro" id="IPR003959">
    <property type="entry name" value="ATPase_AAA_core"/>
</dbReference>
<sequence>MRPQIVFRLHQLAGIRLARNVCTSLAEERVTTNELCYEPNDTPKTGLLSSAEIKSAAQRCTNCKKPLKPIATANSSRFLHCTDCNSFYTTSSGESASKWNVPKLNETILRRPPYPREITKYLDKYVIGQDTAKKTLSVGIYQHYRRLANNAVQNVAVTTQELYFTSTNAPPSPNTSGHPEYHHQTEAMMQPAPRATQSLFNLDKEDEIKLDKSNILLIGPSGVGKTYITQVLGQILDVPIALCDCTSMTQAGYVGEDVESVLQKLFINANGNVEKAQRGIVFLDEIDKIASVGESHGGHHSYRDVSGEGVQQALLKIVEGTTANVKVFGRKGPNSAEQITMDTSEILFIGSGAFNGLDKIIGRRLEKKSVGFGTTNQSLSIGADDKDQTVINMKRDKLISQSEQIDVIKFGMVPELVGRFPVLVPFHSLSRADLVRVLNEPKNSLVAQKKHEFAMDGVELEFTPESLEEIAQIALERPTGARALRSVVEKVLLEAKYEVPGTDVNGVLITKECVRGNESYVRRQKATKTPSLRVGMAAS</sequence>
<dbReference type="Gene3D" id="1.10.8.60">
    <property type="match status" value="1"/>
</dbReference>
<dbReference type="GO" id="GO:0051603">
    <property type="term" value="P:proteolysis involved in protein catabolic process"/>
    <property type="evidence" value="ECO:0007669"/>
    <property type="project" value="TreeGrafter"/>
</dbReference>
<dbReference type="Pfam" id="PF07724">
    <property type="entry name" value="AAA_2"/>
    <property type="match status" value="1"/>
</dbReference>
<evidence type="ECO:0000256" key="4">
    <source>
        <dbReference type="ARBA" id="ARBA00022840"/>
    </source>
</evidence>
<dbReference type="Proteomes" id="UP000887540">
    <property type="component" value="Unplaced"/>
</dbReference>
<protein>
    <submittedName>
        <fullName evidence="9">Uncharacterized protein</fullName>
    </submittedName>
</protein>
<evidence type="ECO:0000256" key="1">
    <source>
        <dbReference type="ARBA" id="ARBA00022723"/>
    </source>
</evidence>
<keyword evidence="3" id="KW-0862">Zinc</keyword>
<keyword evidence="2" id="KW-0547">Nucleotide-binding</keyword>
<dbReference type="SMART" id="SM00382">
    <property type="entry name" value="AAA"/>
    <property type="match status" value="1"/>
</dbReference>
<dbReference type="SMART" id="SM01086">
    <property type="entry name" value="ClpB_D2-small"/>
    <property type="match status" value="1"/>
</dbReference>
<dbReference type="WBParaSite" id="ACRNAN_scaffold4051.g7329.t1">
    <property type="protein sequence ID" value="ACRNAN_scaffold4051.g7329.t1"/>
    <property type="gene ID" value="ACRNAN_scaffold4051.g7329"/>
</dbReference>
<dbReference type="AlphaFoldDB" id="A0A914DVV8"/>
<keyword evidence="1" id="KW-0479">Metal-binding</keyword>
<evidence type="ECO:0000313" key="8">
    <source>
        <dbReference type="Proteomes" id="UP000887540"/>
    </source>
</evidence>
<reference evidence="9" key="1">
    <citation type="submission" date="2022-11" db="UniProtKB">
        <authorList>
            <consortium name="WormBaseParasite"/>
        </authorList>
    </citation>
    <scope>IDENTIFICATION</scope>
</reference>
<dbReference type="GO" id="GO:0046872">
    <property type="term" value="F:metal ion binding"/>
    <property type="evidence" value="ECO:0007669"/>
    <property type="project" value="UniProtKB-KW"/>
</dbReference>
<dbReference type="InterPro" id="IPR050052">
    <property type="entry name" value="ATP-dep_Clp_protease_ClpX"/>
</dbReference>
<dbReference type="PANTHER" id="PTHR48102">
    <property type="entry name" value="ATP-DEPENDENT CLP PROTEASE ATP-BINDING SUBUNIT CLPX-LIKE, MITOCHONDRIAL-RELATED"/>
    <property type="match status" value="1"/>
</dbReference>
<dbReference type="PANTHER" id="PTHR48102:SF10">
    <property type="entry name" value="ATP-DEPENDENT CLP PROTEASE ATP-BINDING SUBUNIT CLPX"/>
    <property type="match status" value="1"/>
</dbReference>
<dbReference type="InterPro" id="IPR059067">
    <property type="entry name" value="Znf_ribbon_CLPX-like"/>
</dbReference>
<evidence type="ECO:0000313" key="9">
    <source>
        <dbReference type="WBParaSite" id="ACRNAN_scaffold4051.g7329.t1"/>
    </source>
</evidence>
<dbReference type="InterPro" id="IPR019489">
    <property type="entry name" value="Clp_ATPase_C"/>
</dbReference>
<dbReference type="Gene3D" id="3.40.50.300">
    <property type="entry name" value="P-loop containing nucleotide triphosphate hydrolases"/>
    <property type="match status" value="1"/>
</dbReference>
<name>A0A914DVV8_9BILA</name>
<keyword evidence="5" id="KW-0143">Chaperone</keyword>
<keyword evidence="8" id="KW-1185">Reference proteome</keyword>
<keyword evidence="4" id="KW-0067">ATP-binding</keyword>
<dbReference type="Pfam" id="PF10431">
    <property type="entry name" value="ClpB_D2-small"/>
    <property type="match status" value="1"/>
</dbReference>
<dbReference type="NCBIfam" id="NF003745">
    <property type="entry name" value="PRK05342.1"/>
    <property type="match status" value="1"/>
</dbReference>
<evidence type="ECO:0000259" key="6">
    <source>
        <dbReference type="SMART" id="SM00382"/>
    </source>
</evidence>
<dbReference type="InterPro" id="IPR003593">
    <property type="entry name" value="AAA+_ATPase"/>
</dbReference>
<evidence type="ECO:0000259" key="7">
    <source>
        <dbReference type="SMART" id="SM01086"/>
    </source>
</evidence>
<dbReference type="GO" id="GO:0005524">
    <property type="term" value="F:ATP binding"/>
    <property type="evidence" value="ECO:0007669"/>
    <property type="project" value="UniProtKB-KW"/>
</dbReference>
<feature type="domain" description="AAA+ ATPase" evidence="6">
    <location>
        <begin position="211"/>
        <end position="367"/>
    </location>
</feature>
<dbReference type="FunFam" id="3.40.50.300:FF:001911">
    <property type="entry name" value="ATP-dependent Clp protease ATP-binding subunit ClpX"/>
    <property type="match status" value="1"/>
</dbReference>
<feature type="domain" description="Clp ATPase C-terminal" evidence="7">
    <location>
        <begin position="429"/>
        <end position="521"/>
    </location>
</feature>
<evidence type="ECO:0000256" key="3">
    <source>
        <dbReference type="ARBA" id="ARBA00022833"/>
    </source>
</evidence>
<dbReference type="InterPro" id="IPR027417">
    <property type="entry name" value="P-loop_NTPase"/>
</dbReference>
<dbReference type="SUPFAM" id="SSF52540">
    <property type="entry name" value="P-loop containing nucleoside triphosphate hydrolases"/>
    <property type="match status" value="1"/>
</dbReference>
<dbReference type="CDD" id="cd19497">
    <property type="entry name" value="RecA-like_ClpX"/>
    <property type="match status" value="1"/>
</dbReference>
<dbReference type="GO" id="GO:0016887">
    <property type="term" value="F:ATP hydrolysis activity"/>
    <property type="evidence" value="ECO:0007669"/>
    <property type="project" value="InterPro"/>
</dbReference>
<dbReference type="Pfam" id="PF26040">
    <property type="entry name" value="Zn_ribbon_CLPX_N"/>
    <property type="match status" value="1"/>
</dbReference>
<evidence type="ECO:0000256" key="5">
    <source>
        <dbReference type="ARBA" id="ARBA00023186"/>
    </source>
</evidence>
<accession>A0A914DVV8</accession>
<organism evidence="8 9">
    <name type="scientific">Acrobeloides nanus</name>
    <dbReference type="NCBI Taxonomy" id="290746"/>
    <lineage>
        <taxon>Eukaryota</taxon>
        <taxon>Metazoa</taxon>
        <taxon>Ecdysozoa</taxon>
        <taxon>Nematoda</taxon>
        <taxon>Chromadorea</taxon>
        <taxon>Rhabditida</taxon>
        <taxon>Tylenchina</taxon>
        <taxon>Cephalobomorpha</taxon>
        <taxon>Cephaloboidea</taxon>
        <taxon>Cephalobidae</taxon>
        <taxon>Acrobeloides</taxon>
    </lineage>
</organism>
<dbReference type="GO" id="GO:0005759">
    <property type="term" value="C:mitochondrial matrix"/>
    <property type="evidence" value="ECO:0007669"/>
    <property type="project" value="TreeGrafter"/>
</dbReference>
<evidence type="ECO:0000256" key="2">
    <source>
        <dbReference type="ARBA" id="ARBA00022741"/>
    </source>
</evidence>
<dbReference type="FunFam" id="1.10.8.60:FF:000002">
    <property type="entry name" value="ATP-dependent Clp protease ATP-binding subunit ClpX"/>
    <property type="match status" value="1"/>
</dbReference>